<dbReference type="PATRIC" id="fig|279113.9.peg.5392"/>
<dbReference type="KEGG" id="cpra:CPter91_5436"/>
<evidence type="ECO:0000313" key="1">
    <source>
        <dbReference type="EMBL" id="AMP07719.1"/>
    </source>
</evidence>
<dbReference type="AlphaFoldDB" id="A0A127QCC7"/>
<dbReference type="EMBL" id="CP013234">
    <property type="protein sequence ID" value="AMP07719.1"/>
    <property type="molecule type" value="Genomic_DNA"/>
</dbReference>
<reference evidence="1 2" key="1">
    <citation type="submission" date="2015-11" db="EMBL/GenBank/DDBJ databases">
        <title>Exploring the genomic traits of fungus-feeding bacterial genus Collimonas.</title>
        <authorList>
            <person name="Song C."/>
            <person name="Schmidt R."/>
            <person name="de Jager V."/>
            <person name="Krzyzanowska D."/>
            <person name="Jongedijk E."/>
            <person name="Cankar K."/>
            <person name="Beekwilder J."/>
            <person name="van Veen A."/>
            <person name="de Boer W."/>
            <person name="van Veen J.A."/>
            <person name="Garbeva P."/>
        </authorList>
    </citation>
    <scope>NUCLEOTIDE SEQUENCE [LARGE SCALE GENOMIC DNA]</scope>
    <source>
        <strain evidence="1 2">Ter91</strain>
    </source>
</reference>
<protein>
    <submittedName>
        <fullName evidence="1">Uncharacterized protein</fullName>
    </submittedName>
</protein>
<evidence type="ECO:0000313" key="2">
    <source>
        <dbReference type="Proteomes" id="UP000074561"/>
    </source>
</evidence>
<sequence>MDLNVTQPCAILEQFKFSYAHNLVSARPFFKFSEIFFYIWRTS</sequence>
<proteinExistence type="predicted"/>
<gene>
    <name evidence="1" type="ORF">CPter91_5436</name>
</gene>
<dbReference type="STRING" id="279113.CPter91_5436"/>
<dbReference type="Proteomes" id="UP000074561">
    <property type="component" value="Chromosome"/>
</dbReference>
<accession>A0A127QCC7</accession>
<organism evidence="1 2">
    <name type="scientific">Collimonas pratensis</name>
    <dbReference type="NCBI Taxonomy" id="279113"/>
    <lineage>
        <taxon>Bacteria</taxon>
        <taxon>Pseudomonadati</taxon>
        <taxon>Pseudomonadota</taxon>
        <taxon>Betaproteobacteria</taxon>
        <taxon>Burkholderiales</taxon>
        <taxon>Oxalobacteraceae</taxon>
        <taxon>Collimonas</taxon>
    </lineage>
</organism>
<name>A0A127QCC7_9BURK</name>